<dbReference type="PROSITE" id="PS00163">
    <property type="entry name" value="FUMARATE_LYASES"/>
    <property type="match status" value="1"/>
</dbReference>
<comment type="subcellular location">
    <subcellularLocation>
        <location evidence="5">Cytoplasm</location>
    </subcellularLocation>
</comment>
<dbReference type="CDD" id="cd01359">
    <property type="entry name" value="Argininosuccinate_lyase"/>
    <property type="match status" value="1"/>
</dbReference>
<dbReference type="GO" id="GO:0042450">
    <property type="term" value="P:L-arginine biosynthetic process via ornithine"/>
    <property type="evidence" value="ECO:0007669"/>
    <property type="project" value="UniProtKB-UniRule"/>
</dbReference>
<feature type="domain" description="Fumarate lyase N-terminal" evidence="6">
    <location>
        <begin position="36"/>
        <end position="312"/>
    </location>
</feature>
<dbReference type="InterPro" id="IPR008948">
    <property type="entry name" value="L-Aspartase-like"/>
</dbReference>
<dbReference type="InterPro" id="IPR009049">
    <property type="entry name" value="Argininosuccinate_lyase"/>
</dbReference>
<dbReference type="InterPro" id="IPR000362">
    <property type="entry name" value="Fumarate_lyase_fam"/>
</dbReference>
<evidence type="ECO:0000256" key="4">
    <source>
        <dbReference type="ARBA" id="ARBA00022571"/>
    </source>
</evidence>
<dbReference type="UniPathway" id="UPA00068">
    <property type="reaction ID" value="UER00114"/>
</dbReference>
<dbReference type="Pfam" id="PF00206">
    <property type="entry name" value="Lyase_1"/>
    <property type="match status" value="1"/>
</dbReference>
<organism evidence="7 8">
    <name type="scientific">Gelidibacter algens</name>
    <dbReference type="NCBI Taxonomy" id="49280"/>
    <lineage>
        <taxon>Bacteria</taxon>
        <taxon>Pseudomonadati</taxon>
        <taxon>Bacteroidota</taxon>
        <taxon>Flavobacteriia</taxon>
        <taxon>Flavobacteriales</taxon>
        <taxon>Flavobacteriaceae</taxon>
        <taxon>Gelidibacter</taxon>
    </lineage>
</organism>
<dbReference type="Proteomes" id="UP000248987">
    <property type="component" value="Unassembled WGS sequence"/>
</dbReference>
<dbReference type="InterPro" id="IPR022761">
    <property type="entry name" value="Fumarate_lyase_N"/>
</dbReference>
<dbReference type="HAMAP" id="MF_00006">
    <property type="entry name" value="Arg_succ_lyase"/>
    <property type="match status" value="1"/>
</dbReference>
<dbReference type="AlphaFoldDB" id="A0A327SDE6"/>
<evidence type="ECO:0000313" key="7">
    <source>
        <dbReference type="EMBL" id="RAJ25683.1"/>
    </source>
</evidence>
<dbReference type="PANTHER" id="PTHR43814">
    <property type="entry name" value="ARGININOSUCCINATE LYASE"/>
    <property type="match status" value="1"/>
</dbReference>
<name>A0A327SDE6_9FLAO</name>
<gene>
    <name evidence="5" type="primary">argH</name>
    <name evidence="7" type="ORF">LX77_01098</name>
</gene>
<evidence type="ECO:0000256" key="3">
    <source>
        <dbReference type="ARBA" id="ARBA00012338"/>
    </source>
</evidence>
<dbReference type="Gene3D" id="1.10.275.10">
    <property type="entry name" value="Fumarase/aspartase (N-terminal domain)"/>
    <property type="match status" value="1"/>
</dbReference>
<keyword evidence="5" id="KW-0963">Cytoplasm</keyword>
<comment type="catalytic activity">
    <reaction evidence="1 5">
        <text>2-(N(omega)-L-arginino)succinate = fumarate + L-arginine</text>
        <dbReference type="Rhea" id="RHEA:24020"/>
        <dbReference type="ChEBI" id="CHEBI:29806"/>
        <dbReference type="ChEBI" id="CHEBI:32682"/>
        <dbReference type="ChEBI" id="CHEBI:57472"/>
        <dbReference type="EC" id="4.3.2.1"/>
    </reaction>
</comment>
<sequence>MKVGITAFAGICMKLWDKGISIDKKIEQFTVGNDREIDLHIAKYDIQASLAHAKMLESIGVLSKEELAKLEGGLKILAEQIEDGTFEIEAQFEDVHSKIEFELTKTLGEVGKKIHTARSRNDQVLVALQLYYKDNLGLIYDKTEVFFNTLLNLAETHKKAMLPGYTHLQVAMPSSFGLWFSAYAEVLIDDVYLLNAALKTVDQNPLGSAAGYGSSFGIDRELTTKELKFSTLKYNVVAAQMARGKSERTIALTLGSLCNTMARFAMDICLYMSQNFSFISFPDELTTGSSIMPHKKNPDVFELIRGKCNKIQALHTEMILITNNLPSGYHRDYQLLKENMILAINDVKDILDIFNYAIQQIEVKDIDLNDAKYQYLFTVDNINTLVEGGMSFREAYQIIGKQVQEGTYKPDISKAHTHKGSIGNLCLEEIKAKFPKREKHP</sequence>
<evidence type="ECO:0000313" key="8">
    <source>
        <dbReference type="Proteomes" id="UP000248987"/>
    </source>
</evidence>
<dbReference type="EMBL" id="QLLQ01000003">
    <property type="protein sequence ID" value="RAJ25683.1"/>
    <property type="molecule type" value="Genomic_DNA"/>
</dbReference>
<protein>
    <recommendedName>
        <fullName evidence="3 5">Argininosuccinate lyase</fullName>
        <shortName evidence="5">ASAL</shortName>
        <ecNumber evidence="3 5">4.3.2.1</ecNumber>
    </recommendedName>
    <alternativeName>
        <fullName evidence="5">Arginosuccinase</fullName>
    </alternativeName>
</protein>
<dbReference type="PRINTS" id="PR00149">
    <property type="entry name" value="FUMRATELYASE"/>
</dbReference>
<keyword evidence="5" id="KW-0028">Amino-acid biosynthesis</keyword>
<dbReference type="GO" id="GO:0004056">
    <property type="term" value="F:argininosuccinate lyase activity"/>
    <property type="evidence" value="ECO:0007669"/>
    <property type="project" value="UniProtKB-UniRule"/>
</dbReference>
<dbReference type="InterPro" id="IPR020557">
    <property type="entry name" value="Fumarate_lyase_CS"/>
</dbReference>
<dbReference type="PANTHER" id="PTHR43814:SF1">
    <property type="entry name" value="ARGININOSUCCINATE LYASE"/>
    <property type="match status" value="1"/>
</dbReference>
<dbReference type="EC" id="4.3.2.1" evidence="3 5"/>
<comment type="pathway">
    <text evidence="2 5">Amino-acid biosynthesis; L-arginine biosynthesis; L-arginine from L-ornithine and carbamoyl phosphate: step 3/3.</text>
</comment>
<evidence type="ECO:0000256" key="1">
    <source>
        <dbReference type="ARBA" id="ARBA00000985"/>
    </source>
</evidence>
<keyword evidence="4 5" id="KW-0055">Arginine biosynthesis</keyword>
<proteinExistence type="inferred from homology"/>
<dbReference type="SUPFAM" id="SSF48557">
    <property type="entry name" value="L-aspartase-like"/>
    <property type="match status" value="1"/>
</dbReference>
<comment type="similarity">
    <text evidence="5">Belongs to the lyase 1 family. Argininosuccinate lyase subfamily.</text>
</comment>
<comment type="caution">
    <text evidence="7">The sequence shown here is derived from an EMBL/GenBank/DDBJ whole genome shotgun (WGS) entry which is preliminary data.</text>
</comment>
<evidence type="ECO:0000259" key="6">
    <source>
        <dbReference type="Pfam" id="PF00206"/>
    </source>
</evidence>
<dbReference type="NCBIfam" id="TIGR00838">
    <property type="entry name" value="argH"/>
    <property type="match status" value="1"/>
</dbReference>
<reference evidence="7 8" key="1">
    <citation type="submission" date="2018-06" db="EMBL/GenBank/DDBJ databases">
        <title>Genomic Encyclopedia of Archaeal and Bacterial Type Strains, Phase II (KMG-II): from individual species to whole genera.</title>
        <authorList>
            <person name="Goeker M."/>
        </authorList>
    </citation>
    <scope>NUCLEOTIDE SEQUENCE [LARGE SCALE GENOMIC DNA]</scope>
    <source>
        <strain evidence="7 8">DSM 12408</strain>
    </source>
</reference>
<evidence type="ECO:0000256" key="2">
    <source>
        <dbReference type="ARBA" id="ARBA00004941"/>
    </source>
</evidence>
<dbReference type="Gene3D" id="1.20.200.10">
    <property type="entry name" value="Fumarase/aspartase (Central domain)"/>
    <property type="match status" value="1"/>
</dbReference>
<keyword evidence="5 7" id="KW-0456">Lyase</keyword>
<dbReference type="Gene3D" id="1.10.40.30">
    <property type="entry name" value="Fumarase/aspartase (C-terminal domain)"/>
    <property type="match status" value="1"/>
</dbReference>
<keyword evidence="8" id="KW-1185">Reference proteome</keyword>
<dbReference type="InterPro" id="IPR024083">
    <property type="entry name" value="Fumarase/histidase_N"/>
</dbReference>
<dbReference type="GO" id="GO:0005829">
    <property type="term" value="C:cytosol"/>
    <property type="evidence" value="ECO:0007669"/>
    <property type="project" value="TreeGrafter"/>
</dbReference>
<evidence type="ECO:0000256" key="5">
    <source>
        <dbReference type="HAMAP-Rule" id="MF_00006"/>
    </source>
</evidence>
<accession>A0A327SDE6</accession>
<dbReference type="PRINTS" id="PR00145">
    <property type="entry name" value="ARGSUCLYASE"/>
</dbReference>